<organism evidence="14 15">
    <name type="scientific">Modicella reniformis</name>
    <dbReference type="NCBI Taxonomy" id="1440133"/>
    <lineage>
        <taxon>Eukaryota</taxon>
        <taxon>Fungi</taxon>
        <taxon>Fungi incertae sedis</taxon>
        <taxon>Mucoromycota</taxon>
        <taxon>Mortierellomycotina</taxon>
        <taxon>Mortierellomycetes</taxon>
        <taxon>Mortierellales</taxon>
        <taxon>Mortierellaceae</taxon>
        <taxon>Modicella</taxon>
    </lineage>
</organism>
<keyword evidence="8" id="KW-0862">Zinc</keyword>
<keyword evidence="12" id="KW-0472">Membrane</keyword>
<dbReference type="Gene3D" id="2.170.270.10">
    <property type="entry name" value="SET domain"/>
    <property type="match status" value="1"/>
</dbReference>
<dbReference type="InterPro" id="IPR023392">
    <property type="entry name" value="Tom20_dom_sf"/>
</dbReference>
<dbReference type="Proteomes" id="UP000749646">
    <property type="component" value="Unassembled WGS sequence"/>
</dbReference>
<dbReference type="InterPro" id="IPR002056">
    <property type="entry name" value="MAS20"/>
</dbReference>
<comment type="caution">
    <text evidence="14">The sequence shown here is derived from an EMBL/GenBank/DDBJ whole genome shotgun (WGS) entry which is preliminary data.</text>
</comment>
<keyword evidence="6" id="KW-0863">Zinc-finger</keyword>
<dbReference type="InterPro" id="IPR001214">
    <property type="entry name" value="SET_dom"/>
</dbReference>
<evidence type="ECO:0000256" key="8">
    <source>
        <dbReference type="ARBA" id="ARBA00022833"/>
    </source>
</evidence>
<keyword evidence="4" id="KW-0812">Transmembrane</keyword>
<keyword evidence="5" id="KW-0479">Metal-binding</keyword>
<dbReference type="SUPFAM" id="SSF47157">
    <property type="entry name" value="Mitochondrial import receptor subunit Tom20"/>
    <property type="match status" value="1"/>
</dbReference>
<evidence type="ECO:0000313" key="14">
    <source>
        <dbReference type="EMBL" id="KAF9963227.1"/>
    </source>
</evidence>
<keyword evidence="11" id="KW-0496">Mitochondrion</keyword>
<dbReference type="GO" id="GO:0016031">
    <property type="term" value="P:tRNA import into mitochondrion"/>
    <property type="evidence" value="ECO:0007669"/>
    <property type="project" value="TreeGrafter"/>
</dbReference>
<sequence length="479" mass="54326">MKTSTVVGATIGLLAVAAVGYAIYFDSKRRNDPEFRRRLKKERKRVLKLAHEEAKTLSNKSAQTVEEAFAGISEDDFPTSMEQREKFCMEQLSAGEALFTQGPEHYAQAAICFFKALKVYPAPAELVMVYQKTIPPEVFTLVMGMLSKDVQSKHERYYTVFPPKDMNVEVKEKPEGVAADGQEVMRRGLVARKSFSAGEIIYTEEPIISSLEPSLEGKNFCHYCLKQIVNEESKVPCSKCTQAVFCSVECKVSASQEFHDVLCTKDLEYASSPEHSLHAYTKTTRKLVLEMLAKFLVMMVHEGSQNSRPEYSSFDHMEQLRYLGISSSEEEEKEMELLKGALGSNIPGIDEFITEERYLLMKGRLLYNIYGISTSLDPNLDDVEPLPERHRSVCDAPITGVGFYKVTSYLMHSCKPNAKIVFSEYDHKVSLITTREVKAGDELFVGYIKNDSLSTEERRLELFDKYRIRCMCPLCETTD</sequence>
<dbReference type="Gene3D" id="1.20.960.10">
    <property type="entry name" value="Mitochondrial outer membrane translocase complex, subunit Tom20 domain"/>
    <property type="match status" value="1"/>
</dbReference>
<dbReference type="SUPFAM" id="SSF82199">
    <property type="entry name" value="SET domain"/>
    <property type="match status" value="1"/>
</dbReference>
<dbReference type="SMART" id="SM00317">
    <property type="entry name" value="SET"/>
    <property type="match status" value="1"/>
</dbReference>
<feature type="domain" description="SET" evidence="13">
    <location>
        <begin position="166"/>
        <end position="448"/>
    </location>
</feature>
<dbReference type="EMBL" id="JAAAHW010006311">
    <property type="protein sequence ID" value="KAF9963227.1"/>
    <property type="molecule type" value="Genomic_DNA"/>
</dbReference>
<keyword evidence="10" id="KW-1133">Transmembrane helix</keyword>
<dbReference type="Pfam" id="PF01753">
    <property type="entry name" value="zf-MYND"/>
    <property type="match status" value="1"/>
</dbReference>
<dbReference type="GO" id="GO:0008320">
    <property type="term" value="F:protein transmembrane transporter activity"/>
    <property type="evidence" value="ECO:0007669"/>
    <property type="project" value="TreeGrafter"/>
</dbReference>
<dbReference type="GO" id="GO:0005742">
    <property type="term" value="C:mitochondrial outer membrane translocase complex"/>
    <property type="evidence" value="ECO:0007669"/>
    <property type="project" value="InterPro"/>
</dbReference>
<keyword evidence="15" id="KW-1185">Reference proteome</keyword>
<keyword evidence="3" id="KW-0813">Transport</keyword>
<dbReference type="GO" id="GO:0006886">
    <property type="term" value="P:intracellular protein transport"/>
    <property type="evidence" value="ECO:0007669"/>
    <property type="project" value="InterPro"/>
</dbReference>
<evidence type="ECO:0000256" key="7">
    <source>
        <dbReference type="ARBA" id="ARBA00022787"/>
    </source>
</evidence>
<dbReference type="Gene3D" id="6.10.140.2220">
    <property type="match status" value="1"/>
</dbReference>
<accession>A0A9P6M2U7</accession>
<dbReference type="PANTHER" id="PTHR12430:SF0">
    <property type="entry name" value="TRANSLOCASE OF OUTER MITOCHONDRIAL MEMBRANE 20"/>
    <property type="match status" value="1"/>
</dbReference>
<dbReference type="PROSITE" id="PS01360">
    <property type="entry name" value="ZF_MYND_1"/>
    <property type="match status" value="1"/>
</dbReference>
<dbReference type="GO" id="GO:0030150">
    <property type="term" value="P:protein import into mitochondrial matrix"/>
    <property type="evidence" value="ECO:0007669"/>
    <property type="project" value="TreeGrafter"/>
</dbReference>
<evidence type="ECO:0000256" key="3">
    <source>
        <dbReference type="ARBA" id="ARBA00022448"/>
    </source>
</evidence>
<evidence type="ECO:0000256" key="11">
    <source>
        <dbReference type="ARBA" id="ARBA00023128"/>
    </source>
</evidence>
<comment type="subcellular location">
    <subcellularLocation>
        <location evidence="1">Mitochondrion outer membrane</location>
        <topology evidence="1">Single-pass membrane protein</topology>
    </subcellularLocation>
</comment>
<evidence type="ECO:0000259" key="13">
    <source>
        <dbReference type="PROSITE" id="PS50280"/>
    </source>
</evidence>
<evidence type="ECO:0000256" key="12">
    <source>
        <dbReference type="ARBA" id="ARBA00023136"/>
    </source>
</evidence>
<evidence type="ECO:0000256" key="9">
    <source>
        <dbReference type="ARBA" id="ARBA00022927"/>
    </source>
</evidence>
<name>A0A9P6M2U7_9FUNG</name>
<dbReference type="Pfam" id="PF02064">
    <property type="entry name" value="MAS20"/>
    <property type="match status" value="1"/>
</dbReference>
<dbReference type="PRINTS" id="PR00351">
    <property type="entry name" value="OM20RECEPTOR"/>
</dbReference>
<reference evidence="14" key="1">
    <citation type="journal article" date="2020" name="Fungal Divers.">
        <title>Resolving the Mortierellaceae phylogeny through synthesis of multi-gene phylogenetics and phylogenomics.</title>
        <authorList>
            <person name="Vandepol N."/>
            <person name="Liber J."/>
            <person name="Desiro A."/>
            <person name="Na H."/>
            <person name="Kennedy M."/>
            <person name="Barry K."/>
            <person name="Grigoriev I.V."/>
            <person name="Miller A.N."/>
            <person name="O'Donnell K."/>
            <person name="Stajich J.E."/>
            <person name="Bonito G."/>
        </authorList>
    </citation>
    <scope>NUCLEOTIDE SEQUENCE</scope>
    <source>
        <strain evidence="14">MES-2147</strain>
    </source>
</reference>
<gene>
    <name evidence="14" type="ORF">BGZ65_005067</name>
</gene>
<dbReference type="Gene3D" id="1.10.220.160">
    <property type="match status" value="1"/>
</dbReference>
<dbReference type="SUPFAM" id="SSF144232">
    <property type="entry name" value="HIT/MYND zinc finger-like"/>
    <property type="match status" value="1"/>
</dbReference>
<evidence type="ECO:0000256" key="1">
    <source>
        <dbReference type="ARBA" id="ARBA00004572"/>
    </source>
</evidence>
<dbReference type="GO" id="GO:0030943">
    <property type="term" value="F:mitochondrion targeting sequence binding"/>
    <property type="evidence" value="ECO:0007669"/>
    <property type="project" value="TreeGrafter"/>
</dbReference>
<evidence type="ECO:0000256" key="10">
    <source>
        <dbReference type="ARBA" id="ARBA00022989"/>
    </source>
</evidence>
<dbReference type="PANTHER" id="PTHR12430">
    <property type="entry name" value="MITOCHONDRIAL IMPORT RECEPTOR SUBUNIT TOM20"/>
    <property type="match status" value="1"/>
</dbReference>
<keyword evidence="7" id="KW-1000">Mitochondrion outer membrane</keyword>
<keyword evidence="9" id="KW-0653">Protein transport</keyword>
<comment type="similarity">
    <text evidence="2">Belongs to the Tom20 family.</text>
</comment>
<dbReference type="PROSITE" id="PS50280">
    <property type="entry name" value="SET"/>
    <property type="match status" value="1"/>
</dbReference>
<dbReference type="GO" id="GO:0006605">
    <property type="term" value="P:protein targeting"/>
    <property type="evidence" value="ECO:0007669"/>
    <property type="project" value="InterPro"/>
</dbReference>
<evidence type="ECO:0000313" key="15">
    <source>
        <dbReference type="Proteomes" id="UP000749646"/>
    </source>
</evidence>
<evidence type="ECO:0000256" key="6">
    <source>
        <dbReference type="ARBA" id="ARBA00022771"/>
    </source>
</evidence>
<dbReference type="InterPro" id="IPR046341">
    <property type="entry name" value="SET_dom_sf"/>
</dbReference>
<dbReference type="Pfam" id="PF00856">
    <property type="entry name" value="SET"/>
    <property type="match status" value="1"/>
</dbReference>
<evidence type="ECO:0000256" key="4">
    <source>
        <dbReference type="ARBA" id="ARBA00022692"/>
    </source>
</evidence>
<evidence type="ECO:0000256" key="5">
    <source>
        <dbReference type="ARBA" id="ARBA00022723"/>
    </source>
</evidence>
<dbReference type="AlphaFoldDB" id="A0A9P6M2U7"/>
<proteinExistence type="inferred from homology"/>
<evidence type="ECO:0000256" key="2">
    <source>
        <dbReference type="ARBA" id="ARBA00005792"/>
    </source>
</evidence>
<dbReference type="InterPro" id="IPR002893">
    <property type="entry name" value="Znf_MYND"/>
</dbReference>
<dbReference type="CDD" id="cd20071">
    <property type="entry name" value="SET_SMYD"/>
    <property type="match status" value="1"/>
</dbReference>
<dbReference type="OrthoDB" id="2154253at2759"/>
<protein>
    <recommendedName>
        <fullName evidence="13">SET domain-containing protein</fullName>
    </recommendedName>
</protein>
<dbReference type="GO" id="GO:0008270">
    <property type="term" value="F:zinc ion binding"/>
    <property type="evidence" value="ECO:0007669"/>
    <property type="project" value="UniProtKB-KW"/>
</dbReference>